<reference evidence="1" key="2">
    <citation type="submission" date="2022-01" db="EMBL/GenBank/DDBJ databases">
        <authorList>
            <person name="Yamashiro T."/>
            <person name="Shiraishi A."/>
            <person name="Satake H."/>
            <person name="Nakayama K."/>
        </authorList>
    </citation>
    <scope>NUCLEOTIDE SEQUENCE</scope>
</reference>
<comment type="caution">
    <text evidence="1">The sequence shown here is derived from an EMBL/GenBank/DDBJ whole genome shotgun (WGS) entry which is preliminary data.</text>
</comment>
<evidence type="ECO:0000313" key="1">
    <source>
        <dbReference type="EMBL" id="GJT02129.1"/>
    </source>
</evidence>
<accession>A0ABQ5AM48</accession>
<name>A0ABQ5AM48_9ASTR</name>
<reference evidence="1" key="1">
    <citation type="journal article" date="2022" name="Int. J. Mol. Sci.">
        <title>Draft Genome of Tanacetum Coccineum: Genomic Comparison of Closely Related Tanacetum-Family Plants.</title>
        <authorList>
            <person name="Yamashiro T."/>
            <person name="Shiraishi A."/>
            <person name="Nakayama K."/>
            <person name="Satake H."/>
        </authorList>
    </citation>
    <scope>NUCLEOTIDE SEQUENCE</scope>
</reference>
<evidence type="ECO:0008006" key="3">
    <source>
        <dbReference type="Google" id="ProtNLM"/>
    </source>
</evidence>
<evidence type="ECO:0000313" key="2">
    <source>
        <dbReference type="Proteomes" id="UP001151760"/>
    </source>
</evidence>
<gene>
    <name evidence="1" type="ORF">Tco_0823298</name>
</gene>
<organism evidence="1 2">
    <name type="scientific">Tanacetum coccineum</name>
    <dbReference type="NCBI Taxonomy" id="301880"/>
    <lineage>
        <taxon>Eukaryota</taxon>
        <taxon>Viridiplantae</taxon>
        <taxon>Streptophyta</taxon>
        <taxon>Embryophyta</taxon>
        <taxon>Tracheophyta</taxon>
        <taxon>Spermatophyta</taxon>
        <taxon>Magnoliopsida</taxon>
        <taxon>eudicotyledons</taxon>
        <taxon>Gunneridae</taxon>
        <taxon>Pentapetalae</taxon>
        <taxon>asterids</taxon>
        <taxon>campanulids</taxon>
        <taxon>Asterales</taxon>
        <taxon>Asteraceae</taxon>
        <taxon>Asteroideae</taxon>
        <taxon>Anthemideae</taxon>
        <taxon>Anthemidinae</taxon>
        <taxon>Tanacetum</taxon>
    </lineage>
</organism>
<sequence length="218" mass="25265">MSPIRSKNYTSLAIGERHLPIESTIASRSTDVMVAEQQEVAWLMLVSMTPEIQKNLEDRTAFEILQLKTMFQQQSEQELFETVKAFHACKQEEGQFISTYVLKMKAYLDQIERLGYPMPLVLRTIPELHAMLKLVEKITPKKAPAILAIRQGQIQKPKPQAQDWTLEEELSFIFGRVEEEQSQHVWHIRTRTSMKLPMQMMSSVVFDFKSALQHESSL</sequence>
<protein>
    <recommendedName>
        <fullName evidence="3">Zinc finger, CCHC-type</fullName>
    </recommendedName>
</protein>
<keyword evidence="2" id="KW-1185">Reference proteome</keyword>
<proteinExistence type="predicted"/>
<dbReference type="Proteomes" id="UP001151760">
    <property type="component" value="Unassembled WGS sequence"/>
</dbReference>
<dbReference type="EMBL" id="BQNB010012324">
    <property type="protein sequence ID" value="GJT02129.1"/>
    <property type="molecule type" value="Genomic_DNA"/>
</dbReference>